<dbReference type="InterPro" id="IPR006143">
    <property type="entry name" value="RND_pump_MFP"/>
</dbReference>
<dbReference type="GO" id="GO:0015562">
    <property type="term" value="F:efflux transmembrane transporter activity"/>
    <property type="evidence" value="ECO:0007669"/>
    <property type="project" value="TreeGrafter"/>
</dbReference>
<comment type="similarity">
    <text evidence="1">Belongs to the membrane fusion protein (MFP) (TC 8.A.1) family.</text>
</comment>
<dbReference type="EMBL" id="JABAIM010000002">
    <property type="protein sequence ID" value="NLR75519.1"/>
    <property type="molecule type" value="Genomic_DNA"/>
</dbReference>
<dbReference type="SUPFAM" id="SSF111369">
    <property type="entry name" value="HlyD-like secretion proteins"/>
    <property type="match status" value="1"/>
</dbReference>
<dbReference type="InterPro" id="IPR058792">
    <property type="entry name" value="Beta-barrel_RND_2"/>
</dbReference>
<dbReference type="RefSeq" id="WP_168877179.1">
    <property type="nucleotide sequence ID" value="NZ_JABAIM010000002.1"/>
</dbReference>
<dbReference type="Gene3D" id="2.40.30.170">
    <property type="match status" value="1"/>
</dbReference>
<proteinExistence type="inferred from homology"/>
<dbReference type="Pfam" id="PF25973">
    <property type="entry name" value="BSH_CzcB"/>
    <property type="match status" value="1"/>
</dbReference>
<dbReference type="InterPro" id="IPR058647">
    <property type="entry name" value="BSH_CzcB-like"/>
</dbReference>
<keyword evidence="5" id="KW-1185">Reference proteome</keyword>
<protein>
    <submittedName>
        <fullName evidence="4">Efflux RND transporter periplasmic adaptor subunit</fullName>
    </submittedName>
</protein>
<dbReference type="GO" id="GO:1990281">
    <property type="term" value="C:efflux pump complex"/>
    <property type="evidence" value="ECO:0007669"/>
    <property type="project" value="TreeGrafter"/>
</dbReference>
<dbReference type="Gene3D" id="2.40.50.100">
    <property type="match status" value="1"/>
</dbReference>
<dbReference type="Gene3D" id="1.10.287.470">
    <property type="entry name" value="Helix hairpin bin"/>
    <property type="match status" value="1"/>
</dbReference>
<dbReference type="Proteomes" id="UP000587991">
    <property type="component" value="Unassembled WGS sequence"/>
</dbReference>
<evidence type="ECO:0000313" key="4">
    <source>
        <dbReference type="EMBL" id="NLR75519.1"/>
    </source>
</evidence>
<evidence type="ECO:0000259" key="3">
    <source>
        <dbReference type="Pfam" id="PF25973"/>
    </source>
</evidence>
<comment type="caution">
    <text evidence="4">The sequence shown here is derived from an EMBL/GenBank/DDBJ whole genome shotgun (WGS) entry which is preliminary data.</text>
</comment>
<dbReference type="NCBIfam" id="TIGR01730">
    <property type="entry name" value="RND_mfp"/>
    <property type="match status" value="1"/>
</dbReference>
<reference evidence="4 5" key="1">
    <citation type="submission" date="2020-04" db="EMBL/GenBank/DDBJ databases">
        <title>Draft genome of Leeia sp. IMCC25680.</title>
        <authorList>
            <person name="Song J."/>
            <person name="Cho J.-C."/>
        </authorList>
    </citation>
    <scope>NUCLEOTIDE SEQUENCE [LARGE SCALE GENOMIC DNA]</scope>
    <source>
        <strain evidence="4 5">IMCC25680</strain>
    </source>
</reference>
<sequence length="379" mass="40570">MSVLRRPWFWLLLLVLAALAALIVLRPGKGGQSERGQRNRDKGSQLLVLAEGDVYRMQAGVRVQSTPFTGSLVARRQTMLAAPMEGLLAEVKVRPGQVVKQGEVLAIFDERDLQARLQERKAAVSSAASQLKLAERNHQSRLALKEQGFISPNALQESQAAVTERGAALASQQSQLKLVQRAAQDAVIRAPFDGIIATQDVQAGQNVAARARLFLLVDPSSLEIEASLQPEQLPKVQIGMPARFSVEGLGEQSWSAQLSRIAPQTQGGARQIPVWLSLTASSPALRGGLFVSGQLQGGSQPVLLAPKSAISIEDGKATAWVVQKGKLQQRQLVLGELDDSGNFQDVRSGLQPGDLLVRVRLASAKPGQAVRVPKAGAPA</sequence>
<gene>
    <name evidence="4" type="ORF">HF682_10145</name>
</gene>
<accession>A0A847SE06</accession>
<dbReference type="Gene3D" id="2.40.420.20">
    <property type="match status" value="1"/>
</dbReference>
<evidence type="ECO:0000313" key="5">
    <source>
        <dbReference type="Proteomes" id="UP000587991"/>
    </source>
</evidence>
<organism evidence="4 5">
    <name type="scientific">Leeia aquatica</name>
    <dbReference type="NCBI Taxonomy" id="2725557"/>
    <lineage>
        <taxon>Bacteria</taxon>
        <taxon>Pseudomonadati</taxon>
        <taxon>Pseudomonadota</taxon>
        <taxon>Betaproteobacteria</taxon>
        <taxon>Neisseriales</taxon>
        <taxon>Leeiaceae</taxon>
        <taxon>Leeia</taxon>
    </lineage>
</organism>
<dbReference type="Pfam" id="PF25954">
    <property type="entry name" value="Beta-barrel_RND_2"/>
    <property type="match status" value="1"/>
</dbReference>
<evidence type="ECO:0000259" key="2">
    <source>
        <dbReference type="Pfam" id="PF25954"/>
    </source>
</evidence>
<dbReference type="PANTHER" id="PTHR30469">
    <property type="entry name" value="MULTIDRUG RESISTANCE PROTEIN MDTA"/>
    <property type="match status" value="1"/>
</dbReference>
<dbReference type="AlphaFoldDB" id="A0A847SE06"/>
<evidence type="ECO:0000256" key="1">
    <source>
        <dbReference type="ARBA" id="ARBA00009477"/>
    </source>
</evidence>
<name>A0A847SE06_9NEIS</name>
<dbReference type="PANTHER" id="PTHR30469:SF15">
    <property type="entry name" value="HLYD FAMILY OF SECRETION PROTEINS"/>
    <property type="match status" value="1"/>
</dbReference>
<feature type="domain" description="CzcB-like barrel-sandwich hybrid" evidence="3">
    <location>
        <begin position="79"/>
        <end position="218"/>
    </location>
</feature>
<feature type="domain" description="CusB-like beta-barrel" evidence="2">
    <location>
        <begin position="225"/>
        <end position="297"/>
    </location>
</feature>